<comment type="subcellular location">
    <subcellularLocation>
        <location evidence="1">Cell membrane</location>
        <topology evidence="1">Multi-pass membrane protein</topology>
    </subcellularLocation>
</comment>
<reference evidence="7" key="1">
    <citation type="submission" date="2020-08" db="EMBL/GenBank/DDBJ databases">
        <title>Genome public.</title>
        <authorList>
            <person name="Liu C."/>
            <person name="Sun Q."/>
        </authorList>
    </citation>
    <scope>NUCLEOTIDE SEQUENCE</scope>
    <source>
        <strain evidence="7">NSJ-23</strain>
    </source>
</reference>
<keyword evidence="3" id="KW-1003">Cell membrane</keyword>
<evidence type="ECO:0000256" key="6">
    <source>
        <dbReference type="ARBA" id="ARBA00023136"/>
    </source>
</evidence>
<dbReference type="AlphaFoldDB" id="A0A8J6J800"/>
<dbReference type="PANTHER" id="PTHR37937">
    <property type="entry name" value="CONJUGATIVE TRANSFER: DNA TRANSPORT"/>
    <property type="match status" value="1"/>
</dbReference>
<evidence type="ECO:0000256" key="4">
    <source>
        <dbReference type="ARBA" id="ARBA00022692"/>
    </source>
</evidence>
<evidence type="ECO:0000313" key="7">
    <source>
        <dbReference type="EMBL" id="MBC5721603.1"/>
    </source>
</evidence>
<protein>
    <submittedName>
        <fullName evidence="7">Type IV secretory system conjugative DNA transfer family protein</fullName>
    </submittedName>
</protein>
<proteinExistence type="inferred from homology"/>
<evidence type="ECO:0000256" key="1">
    <source>
        <dbReference type="ARBA" id="ARBA00004651"/>
    </source>
</evidence>
<keyword evidence="4" id="KW-0812">Transmembrane</keyword>
<dbReference type="Gene3D" id="3.40.50.300">
    <property type="entry name" value="P-loop containing nucleotide triphosphate hydrolases"/>
    <property type="match status" value="1"/>
</dbReference>
<comment type="caution">
    <text evidence="7">The sequence shown here is derived from an EMBL/GenBank/DDBJ whole genome shotgun (WGS) entry which is preliminary data.</text>
</comment>
<evidence type="ECO:0000256" key="5">
    <source>
        <dbReference type="ARBA" id="ARBA00022989"/>
    </source>
</evidence>
<evidence type="ECO:0000256" key="3">
    <source>
        <dbReference type="ARBA" id="ARBA00022475"/>
    </source>
</evidence>
<dbReference type="CDD" id="cd01127">
    <property type="entry name" value="TrwB_TraG_TraD_VirD4"/>
    <property type="match status" value="1"/>
</dbReference>
<dbReference type="GO" id="GO:0005886">
    <property type="term" value="C:plasma membrane"/>
    <property type="evidence" value="ECO:0007669"/>
    <property type="project" value="UniProtKB-SubCell"/>
</dbReference>
<dbReference type="EMBL" id="JACOPO010000001">
    <property type="protein sequence ID" value="MBC5721603.1"/>
    <property type="molecule type" value="Genomic_DNA"/>
</dbReference>
<keyword evidence="6" id="KW-0472">Membrane</keyword>
<dbReference type="PANTHER" id="PTHR37937:SF1">
    <property type="entry name" value="CONJUGATIVE TRANSFER: DNA TRANSPORT"/>
    <property type="match status" value="1"/>
</dbReference>
<dbReference type="InterPro" id="IPR003688">
    <property type="entry name" value="TraG/VirD4"/>
</dbReference>
<keyword evidence="5" id="KW-1133">Transmembrane helix</keyword>
<keyword evidence="8" id="KW-1185">Reference proteome</keyword>
<sequence>MNCVMSTVLSRLNAFLDLELEQVLCFGSVINTEDFASKKSAIFLILPEENPSKNFMTDLMIQTLSREPFSVEDENIRKLKNRVVLFCDELGTMPTFDILPLFCAGRFWKLTLVPIIQSLAQMEKTMVVKGQRSFRTTCRIRFSAVSSPTSRQAEVLSKALGSRTVMSGYIRKGKSDPRQMIQMMERPLMTPDEMKSIPKGRFIVMKASTHLMRTRLRLPLEWGKLYSIPEK</sequence>
<name>A0A8J6J800_9FIRM</name>
<dbReference type="InterPro" id="IPR051539">
    <property type="entry name" value="T4SS-coupling_protein"/>
</dbReference>
<evidence type="ECO:0000256" key="2">
    <source>
        <dbReference type="ARBA" id="ARBA00008806"/>
    </source>
</evidence>
<dbReference type="Pfam" id="PF02534">
    <property type="entry name" value="T4SS-DNA_transf"/>
    <property type="match status" value="1"/>
</dbReference>
<comment type="similarity">
    <text evidence="2">Belongs to the VirD4/TraG family.</text>
</comment>
<gene>
    <name evidence="7" type="ORF">H8S11_02030</name>
</gene>
<dbReference type="Proteomes" id="UP000628736">
    <property type="component" value="Unassembled WGS sequence"/>
</dbReference>
<dbReference type="RefSeq" id="WP_186852003.1">
    <property type="nucleotide sequence ID" value="NZ_JACOPO010000001.1"/>
</dbReference>
<evidence type="ECO:0000313" key="8">
    <source>
        <dbReference type="Proteomes" id="UP000628736"/>
    </source>
</evidence>
<organism evidence="7 8">
    <name type="scientific">Flintibacter hominis</name>
    <dbReference type="NCBI Taxonomy" id="2763048"/>
    <lineage>
        <taxon>Bacteria</taxon>
        <taxon>Bacillati</taxon>
        <taxon>Bacillota</taxon>
        <taxon>Clostridia</taxon>
        <taxon>Eubacteriales</taxon>
        <taxon>Flintibacter</taxon>
    </lineage>
</organism>
<dbReference type="InterPro" id="IPR027417">
    <property type="entry name" value="P-loop_NTPase"/>
</dbReference>
<accession>A0A8J6J800</accession>